<organism evidence="1 2">
    <name type="scientific">Streptomyces scopuliridis</name>
    <dbReference type="NCBI Taxonomy" id="452529"/>
    <lineage>
        <taxon>Bacteria</taxon>
        <taxon>Bacillati</taxon>
        <taxon>Actinomycetota</taxon>
        <taxon>Actinomycetes</taxon>
        <taxon>Kitasatosporales</taxon>
        <taxon>Streptomycetaceae</taxon>
        <taxon>Streptomyces</taxon>
    </lineage>
</organism>
<evidence type="ECO:0000313" key="2">
    <source>
        <dbReference type="Proteomes" id="UP001348369"/>
    </source>
</evidence>
<sequence>MDTIVLAMVEITRVVELPAKGRARDYVFPDVPVWLRSGTDRAVFAGDLLHSPLQISEPDDCPSFDEDEPRARDSRRRVVTSAAADRPIDSAPRVPSPREPHFVASPKKEAGAMRPGAGPVRVRARQCVRRVRWPDR</sequence>
<dbReference type="EMBL" id="CP109109">
    <property type="protein sequence ID" value="WSC01811.1"/>
    <property type="molecule type" value="Genomic_DNA"/>
</dbReference>
<proteinExistence type="predicted"/>
<accession>A0ACD4ZTN3</accession>
<reference evidence="1" key="1">
    <citation type="submission" date="2022-10" db="EMBL/GenBank/DDBJ databases">
        <title>The complete genomes of actinobacterial strains from the NBC collection.</title>
        <authorList>
            <person name="Joergensen T.S."/>
            <person name="Alvarez Arevalo M."/>
            <person name="Sterndorff E.B."/>
            <person name="Faurdal D."/>
            <person name="Vuksanovic O."/>
            <person name="Mourched A.-S."/>
            <person name="Charusanti P."/>
            <person name="Shaw S."/>
            <person name="Blin K."/>
            <person name="Weber T."/>
        </authorList>
    </citation>
    <scope>NUCLEOTIDE SEQUENCE</scope>
    <source>
        <strain evidence="1">NBC 01771</strain>
    </source>
</reference>
<name>A0ACD4ZTN3_9ACTN</name>
<keyword evidence="2" id="KW-1185">Reference proteome</keyword>
<evidence type="ECO:0000313" key="1">
    <source>
        <dbReference type="EMBL" id="WSC01811.1"/>
    </source>
</evidence>
<protein>
    <submittedName>
        <fullName evidence="1">Uncharacterized protein</fullName>
    </submittedName>
</protein>
<dbReference type="Proteomes" id="UP001348369">
    <property type="component" value="Chromosome"/>
</dbReference>
<gene>
    <name evidence="1" type="ORF">OG835_35560</name>
</gene>